<evidence type="ECO:0000313" key="1">
    <source>
        <dbReference type="EMBL" id="ERN39838.1"/>
    </source>
</evidence>
<sequence>MREEATREGVDIYKRSLLASKAKLEDIGVSQTEKLAIEIAKLLKEVASFSNIVLSAGKLFIVKCTERQGRSRTFVISVTTELQNALEAHPQILLSPMAAIAFLEKQGQLLVPVRVEAASLEHAD</sequence>
<dbReference type="Proteomes" id="UP000016960">
    <property type="component" value="Unassembled WGS sequence"/>
</dbReference>
<protein>
    <submittedName>
        <fullName evidence="1">Uncharacterized protein</fullName>
    </submittedName>
</protein>
<name>U5D578_9CHRO</name>
<gene>
    <name evidence="1" type="ORF">KR51_00036980</name>
</gene>
<accession>U5D578</accession>
<dbReference type="EMBL" id="ASSJ01000089">
    <property type="protein sequence ID" value="ERN39838.1"/>
    <property type="molecule type" value="Genomic_DNA"/>
</dbReference>
<organism evidence="1 2">
    <name type="scientific">Rubidibacter lacunae KORDI 51-2</name>
    <dbReference type="NCBI Taxonomy" id="582515"/>
    <lineage>
        <taxon>Bacteria</taxon>
        <taxon>Bacillati</taxon>
        <taxon>Cyanobacteriota</taxon>
        <taxon>Cyanophyceae</taxon>
        <taxon>Oscillatoriophycideae</taxon>
        <taxon>Chroococcales</taxon>
        <taxon>Aphanothecaceae</taxon>
        <taxon>Rubidibacter</taxon>
    </lineage>
</organism>
<reference evidence="1 2" key="1">
    <citation type="submission" date="2013-05" db="EMBL/GenBank/DDBJ databases">
        <title>Draft genome sequence of Rubidibacter lacunae KORDI 51-2.</title>
        <authorList>
            <person name="Choi D.H."/>
            <person name="Noh J.H."/>
            <person name="Kwon K.-K."/>
            <person name="Lee J.-H."/>
            <person name="Ryu J.-Y."/>
        </authorList>
    </citation>
    <scope>NUCLEOTIDE SEQUENCE [LARGE SCALE GENOMIC DNA]</scope>
    <source>
        <strain evidence="1 2">KORDI 51-2</strain>
    </source>
</reference>
<dbReference type="InParanoid" id="U5D578"/>
<comment type="caution">
    <text evidence="1">The sequence shown here is derived from an EMBL/GenBank/DDBJ whole genome shotgun (WGS) entry which is preliminary data.</text>
</comment>
<proteinExistence type="predicted"/>
<evidence type="ECO:0000313" key="2">
    <source>
        <dbReference type="Proteomes" id="UP000016960"/>
    </source>
</evidence>
<keyword evidence="2" id="KW-1185">Reference proteome</keyword>
<dbReference type="AlphaFoldDB" id="U5D578"/>
<dbReference type="eggNOG" id="COG1357">
    <property type="taxonomic scope" value="Bacteria"/>
</dbReference>